<evidence type="ECO:0000259" key="2">
    <source>
        <dbReference type="Pfam" id="PF07811"/>
    </source>
</evidence>
<keyword evidence="4" id="KW-1185">Reference proteome</keyword>
<dbReference type="InterPro" id="IPR012495">
    <property type="entry name" value="TadE-like_dom"/>
</dbReference>
<organism evidence="3 4">
    <name type="scientific">Thermalbibacter longus</name>
    <dbReference type="NCBI Taxonomy" id="2951981"/>
    <lineage>
        <taxon>Bacteria</taxon>
        <taxon>Pseudomonadati</taxon>
        <taxon>Thermomicrobiota</taxon>
        <taxon>Thermomicrobia</taxon>
        <taxon>Thermomicrobiales</taxon>
        <taxon>Thermomicrobiaceae</taxon>
        <taxon>Thermalbibacter</taxon>
    </lineage>
</organism>
<keyword evidence="1" id="KW-1133">Transmembrane helix</keyword>
<dbReference type="Pfam" id="PF07811">
    <property type="entry name" value="TadE"/>
    <property type="match status" value="1"/>
</dbReference>
<keyword evidence="1" id="KW-0472">Membrane</keyword>
<protein>
    <submittedName>
        <fullName evidence="3">Pilus assembly protein</fullName>
    </submittedName>
</protein>
<sequence length="187" mass="20183">MVLSSEGTGPRVARRPPSLPYHPGQALVELAVIAGFLLLLILALFEFGRAFTAWVQLGNMARAGAQYGSMGAFLSPSDDVDAIEQKMITAAMDELGSDHTIWGEQPVVTVSSILKDPDSKAEPGMGTEAMPECIAIVRVEYEFHPIFPVPGLPDSVRLSRTAQMRVQFRPWYDPTVDPAGGCKDVGP</sequence>
<gene>
    <name evidence="3" type="ORF">NET02_15075</name>
</gene>
<dbReference type="AlphaFoldDB" id="A0AA41WC79"/>
<evidence type="ECO:0000256" key="1">
    <source>
        <dbReference type="SAM" id="Phobius"/>
    </source>
</evidence>
<feature type="domain" description="TadE-like" evidence="2">
    <location>
        <begin position="24"/>
        <end position="65"/>
    </location>
</feature>
<keyword evidence="1" id="KW-0812">Transmembrane</keyword>
<proteinExistence type="predicted"/>
<comment type="caution">
    <text evidence="3">The sequence shown here is derived from an EMBL/GenBank/DDBJ whole genome shotgun (WGS) entry which is preliminary data.</text>
</comment>
<feature type="transmembrane region" description="Helical" evidence="1">
    <location>
        <begin position="26"/>
        <end position="45"/>
    </location>
</feature>
<dbReference type="EMBL" id="JAMSLR010000016">
    <property type="protein sequence ID" value="MCM8750469.1"/>
    <property type="molecule type" value="Genomic_DNA"/>
</dbReference>
<reference evidence="3" key="1">
    <citation type="submission" date="2022-06" db="EMBL/GenBank/DDBJ databases">
        <title>CFH 74404 Thermomicrobiaceae sp.</title>
        <authorList>
            <person name="Ming H."/>
            <person name="Li W.-J."/>
            <person name="Zhao Z."/>
        </authorList>
    </citation>
    <scope>NUCLEOTIDE SEQUENCE</scope>
    <source>
        <strain evidence="3">CFH 74404</strain>
    </source>
</reference>
<evidence type="ECO:0000313" key="3">
    <source>
        <dbReference type="EMBL" id="MCM8750469.1"/>
    </source>
</evidence>
<dbReference type="RefSeq" id="WP_284058257.1">
    <property type="nucleotide sequence ID" value="NZ_JAMSLR010000016.1"/>
</dbReference>
<name>A0AA41WC79_9BACT</name>
<dbReference type="Proteomes" id="UP001165306">
    <property type="component" value="Unassembled WGS sequence"/>
</dbReference>
<evidence type="ECO:0000313" key="4">
    <source>
        <dbReference type="Proteomes" id="UP001165306"/>
    </source>
</evidence>
<accession>A0AA41WC79</accession>